<feature type="region of interest" description="Disordered" evidence="12">
    <location>
        <begin position="1"/>
        <end position="88"/>
    </location>
</feature>
<dbReference type="InterPro" id="IPR035965">
    <property type="entry name" value="PAS-like_dom_sf"/>
</dbReference>
<evidence type="ECO:0000256" key="3">
    <source>
        <dbReference type="ARBA" id="ARBA00022432"/>
    </source>
</evidence>
<dbReference type="GO" id="GO:0006094">
    <property type="term" value="P:gluconeogenesis"/>
    <property type="evidence" value="ECO:0007669"/>
    <property type="project" value="UniProtKB-KW"/>
</dbReference>
<dbReference type="Gene3D" id="4.10.240.10">
    <property type="entry name" value="Zn(2)-C6 fungal-type DNA-binding domain"/>
    <property type="match status" value="1"/>
</dbReference>
<keyword evidence="9" id="KW-0804">Transcription</keyword>
<dbReference type="Pfam" id="PF24990">
    <property type="entry name" value="PAS_13"/>
    <property type="match status" value="2"/>
</dbReference>
<keyword evidence="10" id="KW-0539">Nucleus</keyword>
<dbReference type="Pfam" id="PF00172">
    <property type="entry name" value="Zn_clus"/>
    <property type="match status" value="1"/>
</dbReference>
<keyword evidence="8" id="KW-0010">Activator</keyword>
<sequence length="530" mass="57433">MSSPSPLLTVNPTSLSAMPAVRTPPSITLPGPSSNHIRLTRTSSPPSPPAASAKRRRMDKDSATDTDPSPSTGTGPIRTARKDNGPRKKKAARACIHCQRAHLTCDDSRPCQRCTKRGMAGSCVEGHRKRAKYLLGEAELEILKKQKAGTGNSSSPPPQLSAPTPKAPSGMHGFAPKDPLFDTPLNAPSFSFGSEGANLEYSILSAILGNHPEGTPPLDPHSSATPPPSVHSFSTPSSEYPTTLAGGPGHSLLHSEPNGFLASPFVTTSSSSADFLSQSFASIDPGSSDTTSSTHTPQDSFTTTTQAGSLMSPSQTALHPLALRWPLSSADSVGLEISGPSTAEEVYESITKPYDYTEGYHFLMKVLPFRFEKNDILRIVRALAIFRPSLIALQMPLTEVDEIFVEKCVQRSVIELNKLISYSGTPTVVWRRTGEICLVGPEFCMLTGWSKEELLGTRKYIWELFENQSVVEYWENFATHAFESAAQSVYSHCVLLKPDGTPVPTTFCFHIRRDLFDLPSLVIGQWLPLL</sequence>
<feature type="compositionally biased region" description="Polar residues" evidence="12">
    <location>
        <begin position="1"/>
        <end position="16"/>
    </location>
</feature>
<dbReference type="Proteomes" id="UP000759537">
    <property type="component" value="Unassembled WGS sequence"/>
</dbReference>
<dbReference type="OrthoDB" id="2538135at2759"/>
<protein>
    <recommendedName>
        <fullName evidence="11">Transcription activator of gluconeogenesis ERT1</fullName>
    </recommendedName>
</protein>
<dbReference type="PANTHER" id="PTHR47659">
    <property type="entry name" value="ZN(II)2CYS6 TRANSCRIPTION FACTOR (EUROFUNG)-RELATED"/>
    <property type="match status" value="1"/>
</dbReference>
<dbReference type="InterPro" id="IPR000014">
    <property type="entry name" value="PAS"/>
</dbReference>
<evidence type="ECO:0000256" key="11">
    <source>
        <dbReference type="ARBA" id="ARBA00040903"/>
    </source>
</evidence>
<evidence type="ECO:0000256" key="2">
    <source>
        <dbReference type="ARBA" id="ARBA00010855"/>
    </source>
</evidence>
<feature type="domain" description="Zn(2)-C6 fungal-type" evidence="13">
    <location>
        <begin position="94"/>
        <end position="125"/>
    </location>
</feature>
<comment type="caution">
    <text evidence="15">The sequence shown here is derived from an EMBL/GenBank/DDBJ whole genome shotgun (WGS) entry which is preliminary data.</text>
</comment>
<evidence type="ECO:0000256" key="6">
    <source>
        <dbReference type="ARBA" id="ARBA00023015"/>
    </source>
</evidence>
<evidence type="ECO:0000256" key="9">
    <source>
        <dbReference type="ARBA" id="ARBA00023163"/>
    </source>
</evidence>
<dbReference type="GO" id="GO:0009267">
    <property type="term" value="P:cellular response to starvation"/>
    <property type="evidence" value="ECO:0007669"/>
    <property type="project" value="TreeGrafter"/>
</dbReference>
<keyword evidence="6" id="KW-0805">Transcription regulation</keyword>
<evidence type="ECO:0000256" key="12">
    <source>
        <dbReference type="SAM" id="MobiDB-lite"/>
    </source>
</evidence>
<evidence type="ECO:0000313" key="16">
    <source>
        <dbReference type="Proteomes" id="UP000759537"/>
    </source>
</evidence>
<keyword evidence="16" id="KW-1185">Reference proteome</keyword>
<evidence type="ECO:0000259" key="14">
    <source>
        <dbReference type="PROSITE" id="PS50112"/>
    </source>
</evidence>
<comment type="similarity">
    <text evidence="2">Belongs to the ERT1/acuK family.</text>
</comment>
<dbReference type="GO" id="GO:0005634">
    <property type="term" value="C:nucleus"/>
    <property type="evidence" value="ECO:0007669"/>
    <property type="project" value="UniProtKB-SubCell"/>
</dbReference>
<dbReference type="SMART" id="SM00066">
    <property type="entry name" value="GAL4"/>
    <property type="match status" value="1"/>
</dbReference>
<dbReference type="GO" id="GO:0008270">
    <property type="term" value="F:zinc ion binding"/>
    <property type="evidence" value="ECO:0007669"/>
    <property type="project" value="InterPro"/>
</dbReference>
<evidence type="ECO:0000313" key="15">
    <source>
        <dbReference type="EMBL" id="KAF8482618.1"/>
    </source>
</evidence>
<dbReference type="EMBL" id="WHVB01000005">
    <property type="protein sequence ID" value="KAF8482618.1"/>
    <property type="molecule type" value="Genomic_DNA"/>
</dbReference>
<feature type="region of interest" description="Disordered" evidence="12">
    <location>
        <begin position="210"/>
        <end position="252"/>
    </location>
</feature>
<reference evidence="15" key="2">
    <citation type="journal article" date="2020" name="Nat. Commun.">
        <title>Large-scale genome sequencing of mycorrhizal fungi provides insights into the early evolution of symbiotic traits.</title>
        <authorList>
            <person name="Miyauchi S."/>
            <person name="Kiss E."/>
            <person name="Kuo A."/>
            <person name="Drula E."/>
            <person name="Kohler A."/>
            <person name="Sanchez-Garcia M."/>
            <person name="Morin E."/>
            <person name="Andreopoulos B."/>
            <person name="Barry K.W."/>
            <person name="Bonito G."/>
            <person name="Buee M."/>
            <person name="Carver A."/>
            <person name="Chen C."/>
            <person name="Cichocki N."/>
            <person name="Clum A."/>
            <person name="Culley D."/>
            <person name="Crous P.W."/>
            <person name="Fauchery L."/>
            <person name="Girlanda M."/>
            <person name="Hayes R.D."/>
            <person name="Keri Z."/>
            <person name="LaButti K."/>
            <person name="Lipzen A."/>
            <person name="Lombard V."/>
            <person name="Magnuson J."/>
            <person name="Maillard F."/>
            <person name="Murat C."/>
            <person name="Nolan M."/>
            <person name="Ohm R.A."/>
            <person name="Pangilinan J."/>
            <person name="Pereira M.F."/>
            <person name="Perotto S."/>
            <person name="Peter M."/>
            <person name="Pfister S."/>
            <person name="Riley R."/>
            <person name="Sitrit Y."/>
            <person name="Stielow J.B."/>
            <person name="Szollosi G."/>
            <person name="Zifcakova L."/>
            <person name="Stursova M."/>
            <person name="Spatafora J.W."/>
            <person name="Tedersoo L."/>
            <person name="Vaario L.M."/>
            <person name="Yamada A."/>
            <person name="Yan M."/>
            <person name="Wang P."/>
            <person name="Xu J."/>
            <person name="Bruns T."/>
            <person name="Baldrian P."/>
            <person name="Vilgalys R."/>
            <person name="Dunand C."/>
            <person name="Henrissat B."/>
            <person name="Grigoriev I.V."/>
            <person name="Hibbett D."/>
            <person name="Nagy L.G."/>
            <person name="Martin F.M."/>
        </authorList>
    </citation>
    <scope>NUCLEOTIDE SEQUENCE</scope>
    <source>
        <strain evidence="15">Prilba</strain>
    </source>
</reference>
<dbReference type="SUPFAM" id="SSF55785">
    <property type="entry name" value="PYP-like sensor domain (PAS domain)"/>
    <property type="match status" value="1"/>
</dbReference>
<feature type="compositionally biased region" description="Pro residues" evidence="12">
    <location>
        <begin position="214"/>
        <end position="229"/>
    </location>
</feature>
<dbReference type="InterPro" id="IPR050335">
    <property type="entry name" value="ERT1_acuK_gluconeogen_tf"/>
</dbReference>
<accession>A0A9P5TB04</accession>
<dbReference type="PROSITE" id="PS50048">
    <property type="entry name" value="ZN2_CY6_FUNGAL_2"/>
    <property type="match status" value="1"/>
</dbReference>
<keyword evidence="7" id="KW-0238">DNA-binding</keyword>
<organism evidence="15 16">
    <name type="scientific">Russula ochroleuca</name>
    <dbReference type="NCBI Taxonomy" id="152965"/>
    <lineage>
        <taxon>Eukaryota</taxon>
        <taxon>Fungi</taxon>
        <taxon>Dikarya</taxon>
        <taxon>Basidiomycota</taxon>
        <taxon>Agaricomycotina</taxon>
        <taxon>Agaricomycetes</taxon>
        <taxon>Russulales</taxon>
        <taxon>Russulaceae</taxon>
        <taxon>Russula</taxon>
    </lineage>
</organism>
<comment type="subcellular location">
    <subcellularLocation>
        <location evidence="1">Nucleus</location>
    </subcellularLocation>
</comment>
<dbReference type="InterPro" id="IPR036864">
    <property type="entry name" value="Zn2-C6_fun-type_DNA-bd_sf"/>
</dbReference>
<reference evidence="15" key="1">
    <citation type="submission" date="2019-10" db="EMBL/GenBank/DDBJ databases">
        <authorList>
            <consortium name="DOE Joint Genome Institute"/>
            <person name="Kuo A."/>
            <person name="Miyauchi S."/>
            <person name="Kiss E."/>
            <person name="Drula E."/>
            <person name="Kohler A."/>
            <person name="Sanchez-Garcia M."/>
            <person name="Andreopoulos B."/>
            <person name="Barry K.W."/>
            <person name="Bonito G."/>
            <person name="Buee M."/>
            <person name="Carver A."/>
            <person name="Chen C."/>
            <person name="Cichocki N."/>
            <person name="Clum A."/>
            <person name="Culley D."/>
            <person name="Crous P.W."/>
            <person name="Fauchery L."/>
            <person name="Girlanda M."/>
            <person name="Hayes R."/>
            <person name="Keri Z."/>
            <person name="LaButti K."/>
            <person name="Lipzen A."/>
            <person name="Lombard V."/>
            <person name="Magnuson J."/>
            <person name="Maillard F."/>
            <person name="Morin E."/>
            <person name="Murat C."/>
            <person name="Nolan M."/>
            <person name="Ohm R."/>
            <person name="Pangilinan J."/>
            <person name="Pereira M."/>
            <person name="Perotto S."/>
            <person name="Peter M."/>
            <person name="Riley R."/>
            <person name="Sitrit Y."/>
            <person name="Stielow B."/>
            <person name="Szollosi G."/>
            <person name="Zifcakova L."/>
            <person name="Stursova M."/>
            <person name="Spatafora J.W."/>
            <person name="Tedersoo L."/>
            <person name="Vaario L.-M."/>
            <person name="Yamada A."/>
            <person name="Yan M."/>
            <person name="Wang P."/>
            <person name="Xu J."/>
            <person name="Bruns T."/>
            <person name="Baldrian P."/>
            <person name="Vilgalys R."/>
            <person name="Henrissat B."/>
            <person name="Grigoriev I.V."/>
            <person name="Hibbett D."/>
            <person name="Nagy L.G."/>
            <person name="Martin F.M."/>
        </authorList>
    </citation>
    <scope>NUCLEOTIDE SEQUENCE</scope>
    <source>
        <strain evidence="15">Prilba</strain>
    </source>
</reference>
<evidence type="ECO:0000259" key="13">
    <source>
        <dbReference type="PROSITE" id="PS50048"/>
    </source>
</evidence>
<dbReference type="PROSITE" id="PS50112">
    <property type="entry name" value="PAS"/>
    <property type="match status" value="1"/>
</dbReference>
<dbReference type="SUPFAM" id="SSF57701">
    <property type="entry name" value="Zn2/Cys6 DNA-binding domain"/>
    <property type="match status" value="1"/>
</dbReference>
<dbReference type="AlphaFoldDB" id="A0A9P5TB04"/>
<feature type="domain" description="PAS" evidence="14">
    <location>
        <begin position="412"/>
        <end position="469"/>
    </location>
</feature>
<evidence type="ECO:0000256" key="1">
    <source>
        <dbReference type="ARBA" id="ARBA00004123"/>
    </source>
</evidence>
<feature type="compositionally biased region" description="Polar residues" evidence="12">
    <location>
        <begin position="31"/>
        <end position="42"/>
    </location>
</feature>
<keyword evidence="4" id="KW-0479">Metal-binding</keyword>
<gene>
    <name evidence="15" type="ORF">DFH94DRAFT_690808</name>
</gene>
<dbReference type="GO" id="GO:0000981">
    <property type="term" value="F:DNA-binding transcription factor activity, RNA polymerase II-specific"/>
    <property type="evidence" value="ECO:0007669"/>
    <property type="project" value="InterPro"/>
</dbReference>
<dbReference type="CDD" id="cd00067">
    <property type="entry name" value="GAL4"/>
    <property type="match status" value="1"/>
</dbReference>
<evidence type="ECO:0000256" key="10">
    <source>
        <dbReference type="ARBA" id="ARBA00023242"/>
    </source>
</evidence>
<evidence type="ECO:0000256" key="4">
    <source>
        <dbReference type="ARBA" id="ARBA00022723"/>
    </source>
</evidence>
<feature type="compositionally biased region" description="Polar residues" evidence="12">
    <location>
        <begin position="231"/>
        <end position="241"/>
    </location>
</feature>
<feature type="compositionally biased region" description="Polar residues" evidence="12">
    <location>
        <begin position="285"/>
        <end position="313"/>
    </location>
</feature>
<feature type="region of interest" description="Disordered" evidence="12">
    <location>
        <begin position="284"/>
        <end position="313"/>
    </location>
</feature>
<dbReference type="CDD" id="cd00130">
    <property type="entry name" value="PAS"/>
    <property type="match status" value="1"/>
</dbReference>
<dbReference type="InterPro" id="IPR056751">
    <property type="entry name" value="PAS_13"/>
</dbReference>
<evidence type="ECO:0000256" key="7">
    <source>
        <dbReference type="ARBA" id="ARBA00023125"/>
    </source>
</evidence>
<keyword evidence="3" id="KW-0312">Gluconeogenesis</keyword>
<keyword evidence="5" id="KW-0862">Zinc</keyword>
<dbReference type="GO" id="GO:0000977">
    <property type="term" value="F:RNA polymerase II transcription regulatory region sequence-specific DNA binding"/>
    <property type="evidence" value="ECO:0007669"/>
    <property type="project" value="TreeGrafter"/>
</dbReference>
<feature type="compositionally biased region" description="Polar residues" evidence="12">
    <location>
        <begin position="65"/>
        <end position="74"/>
    </location>
</feature>
<name>A0A9P5TB04_9AGAM</name>
<dbReference type="PANTHER" id="PTHR47659:SF1">
    <property type="entry name" value="TRANSCRIPTION ACTIVATOR OF GLUCONEOGENESIS ERT1"/>
    <property type="match status" value="1"/>
</dbReference>
<feature type="region of interest" description="Disordered" evidence="12">
    <location>
        <begin position="147"/>
        <end position="175"/>
    </location>
</feature>
<evidence type="ECO:0000256" key="8">
    <source>
        <dbReference type="ARBA" id="ARBA00023159"/>
    </source>
</evidence>
<dbReference type="SMART" id="SM00091">
    <property type="entry name" value="PAS"/>
    <property type="match status" value="1"/>
</dbReference>
<dbReference type="Gene3D" id="3.30.450.20">
    <property type="entry name" value="PAS domain"/>
    <property type="match status" value="1"/>
</dbReference>
<evidence type="ECO:0000256" key="5">
    <source>
        <dbReference type="ARBA" id="ARBA00022833"/>
    </source>
</evidence>
<dbReference type="InterPro" id="IPR001138">
    <property type="entry name" value="Zn2Cys6_DnaBD"/>
</dbReference>
<proteinExistence type="inferred from homology"/>